<dbReference type="AlphaFoldDB" id="A0A261TQZ0"/>
<comment type="caution">
    <text evidence="2">The sequence shown here is derived from an EMBL/GenBank/DDBJ whole genome shotgun (WGS) entry which is preliminary data.</text>
</comment>
<proteinExistence type="predicted"/>
<gene>
    <name evidence="2" type="ORF">CAL25_11350</name>
</gene>
<evidence type="ECO:0000313" key="3">
    <source>
        <dbReference type="Proteomes" id="UP000216913"/>
    </source>
</evidence>
<evidence type="ECO:0000313" key="2">
    <source>
        <dbReference type="EMBL" id="OZI52084.1"/>
    </source>
</evidence>
<keyword evidence="3" id="KW-1185">Reference proteome</keyword>
<accession>A0A261TQZ0</accession>
<name>A0A261TQZ0_9BORD</name>
<feature type="signal peptide" evidence="1">
    <location>
        <begin position="1"/>
        <end position="15"/>
    </location>
</feature>
<sequence>MLGFALLALAGQASARSLAPLACPPLATPIDAAVRGEGTRMQSIRENLDGGAILLGHRGERVPAPLALFTVSDPDPEPRFWPDAVDWSPYTLADGSETNTVFERASGGAICRILQSVSLRGKRIETGAYRLTYDAQGRVAGYVQYVAGQGGRLAVARQGCVDRNEAGAIVALHEAGCVAPAGQGATEVAQSPTQTVHFVRDASSGRILRRIDLRAGVEGAEVRRYDADGSMVRLRAHPSADGVSAYAEPTASKERLWILPAGKVPPLNIEIGDEPWRVVRIPAEVLALPDEASWNPDTHTLLFEGKTNASGEVVLGAAQQAQLREALRQTPGQILLYINPMSRLQPVQALTPDTWRRCLDPAQARADACG</sequence>
<organism evidence="2 3">
    <name type="scientific">Bordetella genomosp. 5</name>
    <dbReference type="NCBI Taxonomy" id="1395608"/>
    <lineage>
        <taxon>Bacteria</taxon>
        <taxon>Pseudomonadati</taxon>
        <taxon>Pseudomonadota</taxon>
        <taxon>Betaproteobacteria</taxon>
        <taxon>Burkholderiales</taxon>
        <taxon>Alcaligenaceae</taxon>
        <taxon>Bordetella</taxon>
    </lineage>
</organism>
<protein>
    <submittedName>
        <fullName evidence="2">Uncharacterized protein</fullName>
    </submittedName>
</protein>
<dbReference type="EMBL" id="NEVP01000006">
    <property type="protein sequence ID" value="OZI52084.1"/>
    <property type="molecule type" value="Genomic_DNA"/>
</dbReference>
<dbReference type="Proteomes" id="UP000216913">
    <property type="component" value="Unassembled WGS sequence"/>
</dbReference>
<keyword evidence="1" id="KW-0732">Signal</keyword>
<evidence type="ECO:0000256" key="1">
    <source>
        <dbReference type="SAM" id="SignalP"/>
    </source>
</evidence>
<feature type="chain" id="PRO_5012831040" evidence="1">
    <location>
        <begin position="16"/>
        <end position="370"/>
    </location>
</feature>
<reference evidence="2 3" key="1">
    <citation type="submission" date="2017-05" db="EMBL/GenBank/DDBJ databases">
        <title>Complete and WGS of Bordetella genogroups.</title>
        <authorList>
            <person name="Spilker T."/>
            <person name="LiPuma J."/>
        </authorList>
    </citation>
    <scope>NUCLEOTIDE SEQUENCE [LARGE SCALE GENOMIC DNA]</scope>
    <source>
        <strain evidence="2 3">AU10456</strain>
    </source>
</reference>